<dbReference type="PANTHER" id="PTHR35008">
    <property type="entry name" value="BLL4482 PROTEIN-RELATED"/>
    <property type="match status" value="1"/>
</dbReference>
<evidence type="ECO:0000313" key="6">
    <source>
        <dbReference type="EMBL" id="PWK57922.1"/>
    </source>
</evidence>
<proteinExistence type="predicted"/>
<comment type="caution">
    <text evidence="6">The sequence shown here is derived from an EMBL/GenBank/DDBJ whole genome shotgun (WGS) entry which is preliminary data.</text>
</comment>
<feature type="domain" description="Cytochrome c" evidence="5">
    <location>
        <begin position="80"/>
        <end position="186"/>
    </location>
</feature>
<dbReference type="PROSITE" id="PS51007">
    <property type="entry name" value="CYTC"/>
    <property type="match status" value="1"/>
</dbReference>
<dbReference type="Proteomes" id="UP000245390">
    <property type="component" value="Unassembled WGS sequence"/>
</dbReference>
<dbReference type="PANTHER" id="PTHR35008:SF8">
    <property type="entry name" value="ALCOHOL DEHYDROGENASE CYTOCHROME C SUBUNIT"/>
    <property type="match status" value="1"/>
</dbReference>
<dbReference type="InterPro" id="IPR036909">
    <property type="entry name" value="Cyt_c-like_dom_sf"/>
</dbReference>
<dbReference type="GO" id="GO:0046872">
    <property type="term" value="F:metal ion binding"/>
    <property type="evidence" value="ECO:0007669"/>
    <property type="project" value="UniProtKB-KW"/>
</dbReference>
<gene>
    <name evidence="6" type="ORF">C8D95_102572</name>
</gene>
<dbReference type="AlphaFoldDB" id="A0A316GBE5"/>
<evidence type="ECO:0000259" key="5">
    <source>
        <dbReference type="PROSITE" id="PS51007"/>
    </source>
</evidence>
<evidence type="ECO:0000256" key="2">
    <source>
        <dbReference type="ARBA" id="ARBA00022723"/>
    </source>
</evidence>
<evidence type="ECO:0000256" key="4">
    <source>
        <dbReference type="PROSITE-ProRule" id="PRU00433"/>
    </source>
</evidence>
<organism evidence="6 7">
    <name type="scientific">Silicimonas algicola</name>
    <dbReference type="NCBI Taxonomy" id="1826607"/>
    <lineage>
        <taxon>Bacteria</taxon>
        <taxon>Pseudomonadati</taxon>
        <taxon>Pseudomonadota</taxon>
        <taxon>Alphaproteobacteria</taxon>
        <taxon>Rhodobacterales</taxon>
        <taxon>Paracoccaceae</taxon>
    </lineage>
</organism>
<keyword evidence="2 4" id="KW-0479">Metal-binding</keyword>
<sequence length="189" mass="20683">MLEGTSPEGAHYYPAFPWTTYARMRDADVADLWTFMATLPPQDRADVPHEVGFPFNIRASLGGWKLLFADDDWVMPADTPELERGRYLVEALGHCAECHTPRNALGGPDKTLWMAGAPNPAGEGKIPGLRQGQLDWSAEDIAYYLESGFTPDFDSAGGQMAEVVENMSKLAPEDRAAIAAYVKALPPVQ</sequence>
<accession>A0A316GBE5</accession>
<dbReference type="Pfam" id="PF00034">
    <property type="entry name" value="Cytochrom_C"/>
    <property type="match status" value="1"/>
</dbReference>
<dbReference type="EMBL" id="QGGV01000002">
    <property type="protein sequence ID" value="PWK57922.1"/>
    <property type="molecule type" value="Genomic_DNA"/>
</dbReference>
<dbReference type="GO" id="GO:0009055">
    <property type="term" value="F:electron transfer activity"/>
    <property type="evidence" value="ECO:0007669"/>
    <property type="project" value="InterPro"/>
</dbReference>
<keyword evidence="1 4" id="KW-0349">Heme</keyword>
<dbReference type="InterPro" id="IPR009056">
    <property type="entry name" value="Cyt_c-like_dom"/>
</dbReference>
<evidence type="ECO:0000256" key="1">
    <source>
        <dbReference type="ARBA" id="ARBA00022617"/>
    </source>
</evidence>
<evidence type="ECO:0000256" key="3">
    <source>
        <dbReference type="ARBA" id="ARBA00023004"/>
    </source>
</evidence>
<keyword evidence="3 4" id="KW-0408">Iron</keyword>
<dbReference type="Gene3D" id="1.10.760.10">
    <property type="entry name" value="Cytochrome c-like domain"/>
    <property type="match status" value="1"/>
</dbReference>
<evidence type="ECO:0000313" key="7">
    <source>
        <dbReference type="Proteomes" id="UP000245390"/>
    </source>
</evidence>
<dbReference type="SUPFAM" id="SSF46626">
    <property type="entry name" value="Cytochrome c"/>
    <property type="match status" value="1"/>
</dbReference>
<dbReference type="InterPro" id="IPR051459">
    <property type="entry name" value="Cytochrome_c-type_DH"/>
</dbReference>
<reference evidence="6 7" key="1">
    <citation type="submission" date="2018-05" db="EMBL/GenBank/DDBJ databases">
        <title>Genomic Encyclopedia of Type Strains, Phase IV (KMG-IV): sequencing the most valuable type-strain genomes for metagenomic binning, comparative biology and taxonomic classification.</title>
        <authorList>
            <person name="Goeker M."/>
        </authorList>
    </citation>
    <scope>NUCLEOTIDE SEQUENCE [LARGE SCALE GENOMIC DNA]</scope>
    <source>
        <strain evidence="6 7">DSM 103371</strain>
    </source>
</reference>
<keyword evidence="7" id="KW-1185">Reference proteome</keyword>
<dbReference type="GO" id="GO:0020037">
    <property type="term" value="F:heme binding"/>
    <property type="evidence" value="ECO:0007669"/>
    <property type="project" value="InterPro"/>
</dbReference>
<protein>
    <submittedName>
        <fullName evidence="6">Mono/diheme cytochrome c family protein</fullName>
    </submittedName>
</protein>
<name>A0A316GBE5_9RHOB</name>